<dbReference type="InterPro" id="IPR040198">
    <property type="entry name" value="Fido_containing"/>
</dbReference>
<evidence type="ECO:0000313" key="3">
    <source>
        <dbReference type="EMBL" id="NDJ90874.1"/>
    </source>
</evidence>
<dbReference type="PANTHER" id="PTHR13504:SF38">
    <property type="entry name" value="FIDO DOMAIN-CONTAINING PROTEIN"/>
    <property type="match status" value="1"/>
</dbReference>
<sequence length="237" mass="25940">MYLIVDRTEPVRIGRKSSPLAAEYVAPDHPRVPAAIDDLIAYLRRGDAPLLAQIAVAHAQFETIHPFAGGNGRTGRAPVQAMLRTKGLTRHVTVPVSAGLLADTEGYVEALTVYREGDPVPIVEKFAQASVRAIVNGRQLITELREIRSSWDARLTARSDSAVWKVADLLKRGPVVNSVLLRDEIGLRTNHSRRYLDPLAEAGIVVESSGRTCDRIWRAPEILDALDASAERAGRRG</sequence>
<reference evidence="3 4" key="1">
    <citation type="submission" date="2020-01" db="EMBL/GenBank/DDBJ databases">
        <authorList>
            <person name="Sanchez-Estrada R."/>
            <person name="Gonzalez-Y-Merchand J.A."/>
            <person name="Rivera-Gutierrez S."/>
        </authorList>
    </citation>
    <scope>NUCLEOTIDE SEQUENCE [LARGE SCALE GENOMIC DNA]</scope>
    <source>
        <strain evidence="3 4">CST 7247</strain>
    </source>
</reference>
<organism evidence="3 4">
    <name type="scientific">Mycolicibacter kumamotonensis</name>
    <dbReference type="NCBI Taxonomy" id="354243"/>
    <lineage>
        <taxon>Bacteria</taxon>
        <taxon>Bacillati</taxon>
        <taxon>Actinomycetota</taxon>
        <taxon>Actinomycetes</taxon>
        <taxon>Mycobacteriales</taxon>
        <taxon>Mycobacteriaceae</taxon>
        <taxon>Mycolicibacter</taxon>
    </lineage>
</organism>
<dbReference type="InterPro" id="IPR036597">
    <property type="entry name" value="Fido-like_dom_sf"/>
</dbReference>
<name>A0A7K3LET3_9MYCO</name>
<proteinExistence type="predicted"/>
<dbReference type="Gene3D" id="1.10.3290.10">
    <property type="entry name" value="Fido-like domain"/>
    <property type="match status" value="1"/>
</dbReference>
<dbReference type="Pfam" id="PF02661">
    <property type="entry name" value="Fic"/>
    <property type="match status" value="1"/>
</dbReference>
<comment type="caution">
    <text evidence="3">The sequence shown here is derived from an EMBL/GenBank/DDBJ whole genome shotgun (WGS) entry which is preliminary data.</text>
</comment>
<feature type="active site" evidence="1">
    <location>
        <position position="65"/>
    </location>
</feature>
<dbReference type="RefSeq" id="WP_162112825.1">
    <property type="nucleotide sequence ID" value="NZ_JAACYR010000066.1"/>
</dbReference>
<dbReference type="PANTHER" id="PTHR13504">
    <property type="entry name" value="FIDO DOMAIN-CONTAINING PROTEIN DDB_G0283145"/>
    <property type="match status" value="1"/>
</dbReference>
<feature type="domain" description="Fido" evidence="2">
    <location>
        <begin position="1"/>
        <end position="129"/>
    </location>
</feature>
<dbReference type="EMBL" id="JAACYR010000066">
    <property type="protein sequence ID" value="NDJ90874.1"/>
    <property type="molecule type" value="Genomic_DNA"/>
</dbReference>
<evidence type="ECO:0000256" key="1">
    <source>
        <dbReference type="PIRSR" id="PIRSR640198-1"/>
    </source>
</evidence>
<dbReference type="PROSITE" id="PS51459">
    <property type="entry name" value="FIDO"/>
    <property type="match status" value="1"/>
</dbReference>
<dbReference type="AlphaFoldDB" id="A0A7K3LET3"/>
<protein>
    <submittedName>
        <fullName evidence="3">Fic family protein</fullName>
    </submittedName>
</protein>
<dbReference type="InterPro" id="IPR003812">
    <property type="entry name" value="Fido"/>
</dbReference>
<gene>
    <name evidence="3" type="ORF">GWR20_17230</name>
</gene>
<evidence type="ECO:0000259" key="2">
    <source>
        <dbReference type="PROSITE" id="PS51459"/>
    </source>
</evidence>
<accession>A0A7K3LET3</accession>
<dbReference type="Proteomes" id="UP000466523">
    <property type="component" value="Unassembled WGS sequence"/>
</dbReference>
<dbReference type="SUPFAM" id="SSF140931">
    <property type="entry name" value="Fic-like"/>
    <property type="match status" value="1"/>
</dbReference>
<evidence type="ECO:0000313" key="4">
    <source>
        <dbReference type="Proteomes" id="UP000466523"/>
    </source>
</evidence>